<reference evidence="4 5" key="1">
    <citation type="submission" date="2024-06" db="EMBL/GenBank/DDBJ databases">
        <title>The Natural Products Discovery Center: Release of the First 8490 Sequenced Strains for Exploring Actinobacteria Biosynthetic Diversity.</title>
        <authorList>
            <person name="Kalkreuter E."/>
            <person name="Kautsar S.A."/>
            <person name="Yang D."/>
            <person name="Bader C.D."/>
            <person name="Teijaro C.N."/>
            <person name="Fluegel L."/>
            <person name="Davis C.M."/>
            <person name="Simpson J.R."/>
            <person name="Lauterbach L."/>
            <person name="Steele A.D."/>
            <person name="Gui C."/>
            <person name="Meng S."/>
            <person name="Li G."/>
            <person name="Viehrig K."/>
            <person name="Ye F."/>
            <person name="Su P."/>
            <person name="Kiefer A.F."/>
            <person name="Nichols A."/>
            <person name="Cepeda A.J."/>
            <person name="Yan W."/>
            <person name="Fan B."/>
            <person name="Jiang Y."/>
            <person name="Adhikari A."/>
            <person name="Zheng C.-J."/>
            <person name="Schuster L."/>
            <person name="Cowan T.M."/>
            <person name="Smanski M.J."/>
            <person name="Chevrette M.G."/>
            <person name="De Carvalho L.P.S."/>
            <person name="Shen B."/>
        </authorList>
    </citation>
    <scope>NUCLEOTIDE SEQUENCE [LARGE SCALE GENOMIC DNA]</scope>
    <source>
        <strain evidence="4 5">NPDC006337</strain>
    </source>
</reference>
<dbReference type="PIRSF" id="PIRSF000126">
    <property type="entry name" value="11-beta-HSD1"/>
    <property type="match status" value="1"/>
</dbReference>
<dbReference type="InterPro" id="IPR036291">
    <property type="entry name" value="NAD(P)-bd_dom_sf"/>
</dbReference>
<evidence type="ECO:0000256" key="1">
    <source>
        <dbReference type="ARBA" id="ARBA00006484"/>
    </source>
</evidence>
<accession>A0ABV2W8S1</accession>
<organism evidence="4 5">
    <name type="scientific">Streptomyces lavendulocolor</name>
    <dbReference type="NCBI Taxonomy" id="67316"/>
    <lineage>
        <taxon>Bacteria</taxon>
        <taxon>Bacillati</taxon>
        <taxon>Actinomycetota</taxon>
        <taxon>Actinomycetes</taxon>
        <taxon>Kitasatosporales</taxon>
        <taxon>Streptomycetaceae</taxon>
        <taxon>Streptomyces</taxon>
    </lineage>
</organism>
<keyword evidence="5" id="KW-1185">Reference proteome</keyword>
<dbReference type="EMBL" id="JBEXZR010000020">
    <property type="protein sequence ID" value="MEU0709945.1"/>
    <property type="molecule type" value="Genomic_DNA"/>
</dbReference>
<dbReference type="Proteomes" id="UP001550378">
    <property type="component" value="Unassembled WGS sequence"/>
</dbReference>
<sequence length="254" mass="27560">MPRVLITGATSGIGAAFARRFAADGRDLVLVARDGERLESTARVLRQRHGVRVETLAADLLDAAACTTVEERLADTTAPVRVLVNNAGFGLPAPFPHSPLADEERMLDLLTRVPLRLTHAAAPGMAARGRGAILNIASVAGLLPTGTYGAAKAWLIAFSESLRVDLAPHHVRVLAVCPGFTRTEFQRRAGMDLSDLPDWAWLRPEHVVTQALKDLTRGRPLSIPGRHYQAYSFAARHLPRPLAARLARSRTPRD</sequence>
<dbReference type="InterPro" id="IPR002347">
    <property type="entry name" value="SDR_fam"/>
</dbReference>
<comment type="similarity">
    <text evidence="1 3">Belongs to the short-chain dehydrogenases/reductases (SDR) family.</text>
</comment>
<dbReference type="CDD" id="cd05233">
    <property type="entry name" value="SDR_c"/>
    <property type="match status" value="1"/>
</dbReference>
<dbReference type="Pfam" id="PF00106">
    <property type="entry name" value="adh_short"/>
    <property type="match status" value="1"/>
</dbReference>
<evidence type="ECO:0000256" key="2">
    <source>
        <dbReference type="ARBA" id="ARBA00023002"/>
    </source>
</evidence>
<dbReference type="PANTHER" id="PTHR44196">
    <property type="entry name" value="DEHYDROGENASE/REDUCTASE SDR FAMILY MEMBER 7B"/>
    <property type="match status" value="1"/>
</dbReference>
<dbReference type="Gene3D" id="3.40.50.720">
    <property type="entry name" value="NAD(P)-binding Rossmann-like Domain"/>
    <property type="match status" value="1"/>
</dbReference>
<dbReference type="SUPFAM" id="SSF51735">
    <property type="entry name" value="NAD(P)-binding Rossmann-fold domains"/>
    <property type="match status" value="1"/>
</dbReference>
<proteinExistence type="inferred from homology"/>
<comment type="caution">
    <text evidence="4">The sequence shown here is derived from an EMBL/GenBank/DDBJ whole genome shotgun (WGS) entry which is preliminary data.</text>
</comment>
<evidence type="ECO:0000313" key="4">
    <source>
        <dbReference type="EMBL" id="MEU0709945.1"/>
    </source>
</evidence>
<dbReference type="PRINTS" id="PR00080">
    <property type="entry name" value="SDRFAMILY"/>
</dbReference>
<evidence type="ECO:0000313" key="5">
    <source>
        <dbReference type="Proteomes" id="UP001550378"/>
    </source>
</evidence>
<gene>
    <name evidence="4" type="ORF">ABZ508_21540</name>
</gene>
<dbReference type="PRINTS" id="PR00081">
    <property type="entry name" value="GDHRDH"/>
</dbReference>
<name>A0ABV2W8S1_9ACTN</name>
<protein>
    <submittedName>
        <fullName evidence="4">SDR family NAD(P)-dependent oxidoreductase</fullName>
    </submittedName>
</protein>
<keyword evidence="2" id="KW-0560">Oxidoreductase</keyword>
<dbReference type="RefSeq" id="WP_359658859.1">
    <property type="nucleotide sequence ID" value="NZ_JBEXZO010000001.1"/>
</dbReference>
<dbReference type="PANTHER" id="PTHR44196:SF2">
    <property type="entry name" value="SHORT-CHAIN DEHYDROGENASE-RELATED"/>
    <property type="match status" value="1"/>
</dbReference>
<evidence type="ECO:0000256" key="3">
    <source>
        <dbReference type="RuleBase" id="RU000363"/>
    </source>
</evidence>